<name>A0A5C8I5G1_9MICO</name>
<dbReference type="Pfam" id="PF02585">
    <property type="entry name" value="PIG-L"/>
    <property type="match status" value="1"/>
</dbReference>
<dbReference type="GO" id="GO:0009312">
    <property type="term" value="P:oligosaccharide biosynthetic process"/>
    <property type="evidence" value="ECO:0007669"/>
    <property type="project" value="InterPro"/>
</dbReference>
<dbReference type="SUPFAM" id="SSF53335">
    <property type="entry name" value="S-adenosyl-L-methionine-dependent methyltransferases"/>
    <property type="match status" value="1"/>
</dbReference>
<dbReference type="Gene3D" id="3.40.50.10320">
    <property type="entry name" value="LmbE-like"/>
    <property type="match status" value="1"/>
</dbReference>
<proteinExistence type="predicted"/>
<comment type="caution">
    <text evidence="3">The sequence shown here is derived from an EMBL/GenBank/DDBJ whole genome shotgun (WGS) entry which is preliminary data.</text>
</comment>
<sequence length="538" mass="58506">MGGPRGARRRGRTRRPRDRRAGGARPPRPRHRRRDRGTHRLPRGAGARTRPAHDRRTVRAPDRRPAHLPATASRSARPGRTRPEGQLIVSAGFDHRDPGTLEQTWADAAPWRAAPPLHLDVDAVVVLAAHPDDETLGAGGLVARCHAVGVPVTVVIVTDGGASHPLLGDDRDLRRERRREAVDAVADLAPSAGLVFLGFDDGRVDEQRAEIAARVNAVLAGVADRPVLVAAPWWGDGHRDHRVLGEIALELGAPSVEVVGYPIWLWHWATPDAVETSGWQVLQLTDAERAAKSGAIARHRTQVEPLSPLPGGEAIVHDGMRAHFLRAEEVYIAAPITAGASADIAAFDDFFRRHDDPWGFETRWYEARKRAVLLAALPRASFATALELGCANGVLTAELAGRCDDLLAVDASEPAVRAASDRTRDLANVRVEQRVLPGAWPAGRFDLVVLSELAYYLGADDRDLLARSIRGSLTDDAVVVACHWRRRIDDAATIGDRVHLELSRSLGLHRIARHEEADFVLEVYATAPGSVAEREGLA</sequence>
<dbReference type="EMBL" id="VRSV01000001">
    <property type="protein sequence ID" value="TXK13461.1"/>
    <property type="molecule type" value="Genomic_DNA"/>
</dbReference>
<protein>
    <submittedName>
        <fullName evidence="3">Bifunctional PIG-L family deacetylase/class I SAM-dependent methyltransferase</fullName>
    </submittedName>
</protein>
<keyword evidence="3" id="KW-0808">Transferase</keyword>
<gene>
    <name evidence="3" type="ORF">FVP77_08705</name>
</gene>
<dbReference type="OrthoDB" id="116799at2"/>
<dbReference type="GO" id="GO:0008757">
    <property type="term" value="F:S-adenosylmethionine-dependent methyltransferase activity"/>
    <property type="evidence" value="ECO:0007669"/>
    <property type="project" value="InterPro"/>
</dbReference>
<feature type="compositionally biased region" description="Basic residues" evidence="2">
    <location>
        <begin position="1"/>
        <end position="18"/>
    </location>
</feature>
<dbReference type="AlphaFoldDB" id="A0A5C8I5G1"/>
<feature type="compositionally biased region" description="Basic residues" evidence="2">
    <location>
        <begin position="27"/>
        <end position="42"/>
    </location>
</feature>
<dbReference type="GO" id="GO:0016137">
    <property type="term" value="P:glycoside metabolic process"/>
    <property type="evidence" value="ECO:0007669"/>
    <property type="project" value="UniProtKB-ARBA"/>
</dbReference>
<keyword evidence="3" id="KW-0489">Methyltransferase</keyword>
<dbReference type="InterPro" id="IPR008715">
    <property type="entry name" value="SAM-MeTfrase_NodS-like"/>
</dbReference>
<dbReference type="Proteomes" id="UP000321034">
    <property type="component" value="Unassembled WGS sequence"/>
</dbReference>
<dbReference type="InterPro" id="IPR029063">
    <property type="entry name" value="SAM-dependent_MTases_sf"/>
</dbReference>
<dbReference type="GO" id="GO:0032259">
    <property type="term" value="P:methylation"/>
    <property type="evidence" value="ECO:0007669"/>
    <property type="project" value="UniProtKB-KW"/>
</dbReference>
<evidence type="ECO:0000313" key="4">
    <source>
        <dbReference type="Proteomes" id="UP000321034"/>
    </source>
</evidence>
<accession>A0A5C8I5G1</accession>
<keyword evidence="4" id="KW-1185">Reference proteome</keyword>
<dbReference type="PANTHER" id="PTHR12993">
    <property type="entry name" value="N-ACETYLGLUCOSAMINYL-PHOSPHATIDYLINOSITOL DE-N-ACETYLASE-RELATED"/>
    <property type="match status" value="1"/>
</dbReference>
<evidence type="ECO:0000313" key="3">
    <source>
        <dbReference type="EMBL" id="TXK13461.1"/>
    </source>
</evidence>
<evidence type="ECO:0000256" key="2">
    <source>
        <dbReference type="SAM" id="MobiDB-lite"/>
    </source>
</evidence>
<dbReference type="InterPro" id="IPR003737">
    <property type="entry name" value="GlcNAc_PI_deacetylase-related"/>
</dbReference>
<dbReference type="SUPFAM" id="SSF102588">
    <property type="entry name" value="LmbE-like"/>
    <property type="match status" value="1"/>
</dbReference>
<organism evidence="3 4">
    <name type="scientific">Microbacterium hatanonis</name>
    <dbReference type="NCBI Taxonomy" id="404366"/>
    <lineage>
        <taxon>Bacteria</taxon>
        <taxon>Bacillati</taxon>
        <taxon>Actinomycetota</taxon>
        <taxon>Actinomycetes</taxon>
        <taxon>Micrococcales</taxon>
        <taxon>Microbacteriaceae</taxon>
        <taxon>Microbacterium</taxon>
    </lineage>
</organism>
<dbReference type="Gene3D" id="3.40.50.150">
    <property type="entry name" value="Vaccinia Virus protein VP39"/>
    <property type="match status" value="1"/>
</dbReference>
<reference evidence="3 4" key="1">
    <citation type="submission" date="2019-08" db="EMBL/GenBank/DDBJ databases">
        <authorList>
            <person name="Dong K."/>
        </authorList>
    </citation>
    <scope>NUCLEOTIDE SEQUENCE [LARGE SCALE GENOMIC DNA]</scope>
    <source>
        <strain evidence="3 4">JCM14558</strain>
    </source>
</reference>
<feature type="region of interest" description="Disordered" evidence="2">
    <location>
        <begin position="1"/>
        <end position="83"/>
    </location>
</feature>
<evidence type="ECO:0000256" key="1">
    <source>
        <dbReference type="ARBA" id="ARBA00022833"/>
    </source>
</evidence>
<dbReference type="PANTHER" id="PTHR12993:SF29">
    <property type="entry name" value="BLR3841 PROTEIN"/>
    <property type="match status" value="1"/>
</dbReference>
<keyword evidence="1" id="KW-0862">Zinc</keyword>
<dbReference type="CDD" id="cd02440">
    <property type="entry name" value="AdoMet_MTases"/>
    <property type="match status" value="1"/>
</dbReference>
<dbReference type="Pfam" id="PF05401">
    <property type="entry name" value="NodS"/>
    <property type="match status" value="1"/>
</dbReference>
<dbReference type="GO" id="GO:0016811">
    <property type="term" value="F:hydrolase activity, acting on carbon-nitrogen (but not peptide) bonds, in linear amides"/>
    <property type="evidence" value="ECO:0007669"/>
    <property type="project" value="TreeGrafter"/>
</dbReference>
<dbReference type="InterPro" id="IPR024078">
    <property type="entry name" value="LmbE-like_dom_sf"/>
</dbReference>
<feature type="compositionally biased region" description="Basic and acidic residues" evidence="2">
    <location>
        <begin position="51"/>
        <end position="65"/>
    </location>
</feature>